<reference evidence="2" key="1">
    <citation type="journal article" date="2002" name="Science">
        <title>The genome sequence of the malaria mosquito Anopheles gambiae.</title>
        <authorList>
            <person name="Holt R.A."/>
            <person name="Subramanian G.M."/>
            <person name="Halpern A."/>
            <person name="Sutton G.G."/>
            <person name="Charlab R."/>
            <person name="Nusskern D.R."/>
            <person name="Wincker P."/>
            <person name="Clark A.G."/>
            <person name="Ribeiro J.M."/>
            <person name="Wides R."/>
            <person name="Salzberg S.L."/>
            <person name="Loftus B."/>
            <person name="Yandell M."/>
            <person name="Majoros W.H."/>
            <person name="Rusch D.B."/>
            <person name="Lai Z."/>
            <person name="Kraft C.L."/>
            <person name="Abril J.F."/>
            <person name="Anthouard V."/>
            <person name="Arensburger P."/>
            <person name="Atkinson P.W."/>
            <person name="Baden H."/>
            <person name="de Berardinis V."/>
            <person name="Baldwin D."/>
            <person name="Benes V."/>
            <person name="Biedler J."/>
            <person name="Blass C."/>
            <person name="Bolanos R."/>
            <person name="Boscus D."/>
            <person name="Barnstead M."/>
            <person name="Cai S."/>
            <person name="Center A."/>
            <person name="Chaturverdi K."/>
            <person name="Christophides G.K."/>
            <person name="Chrystal M.A."/>
            <person name="Clamp M."/>
            <person name="Cravchik A."/>
            <person name="Curwen V."/>
            <person name="Dana A."/>
            <person name="Delcher A."/>
            <person name="Dew I."/>
            <person name="Evans C.A."/>
            <person name="Flanigan M."/>
            <person name="Grundschober-Freimoser A."/>
            <person name="Friedli L."/>
            <person name="Gu Z."/>
            <person name="Guan P."/>
            <person name="Guigo R."/>
            <person name="Hillenmeyer M.E."/>
            <person name="Hladun S.L."/>
            <person name="Hogan J.R."/>
            <person name="Hong Y.S."/>
            <person name="Hoover J."/>
            <person name="Jaillon O."/>
            <person name="Ke Z."/>
            <person name="Kodira C."/>
            <person name="Kokoza E."/>
            <person name="Koutsos A."/>
            <person name="Letunic I."/>
            <person name="Levitsky A."/>
            <person name="Liang Y."/>
            <person name="Lin J.J."/>
            <person name="Lobo N.F."/>
            <person name="Lopez J.R."/>
            <person name="Malek J.A."/>
            <person name="McIntosh T.C."/>
            <person name="Meister S."/>
            <person name="Miller J."/>
            <person name="Mobarry C."/>
            <person name="Mongin E."/>
            <person name="Murphy S.D."/>
            <person name="O'Brochta D.A."/>
            <person name="Pfannkoch C."/>
            <person name="Qi R."/>
            <person name="Regier M.A."/>
            <person name="Remington K."/>
            <person name="Shao H."/>
            <person name="Sharakhova M.V."/>
            <person name="Sitter C.D."/>
            <person name="Shetty J."/>
            <person name="Smith T.J."/>
            <person name="Strong R."/>
            <person name="Sun J."/>
            <person name="Thomasova D."/>
            <person name="Ton L.Q."/>
            <person name="Topalis P."/>
            <person name="Tu Z."/>
            <person name="Unger M.F."/>
            <person name="Walenz B."/>
            <person name="Wang A."/>
            <person name="Wang J."/>
            <person name="Wang M."/>
            <person name="Wang X."/>
            <person name="Woodford K.J."/>
            <person name="Wortman J.R."/>
            <person name="Wu M."/>
            <person name="Yao A."/>
            <person name="Zdobnov E.M."/>
            <person name="Zhang H."/>
            <person name="Zhao Q."/>
            <person name="Zhao S."/>
            <person name="Zhu S.C."/>
            <person name="Zhimulev I."/>
            <person name="Coluzzi M."/>
            <person name="della Torre A."/>
            <person name="Roth C.W."/>
            <person name="Louis C."/>
            <person name="Kalush F."/>
            <person name="Mural R.J."/>
            <person name="Myers E.W."/>
            <person name="Adams M.D."/>
            <person name="Smith H.O."/>
            <person name="Broder S."/>
            <person name="Gardner M.J."/>
            <person name="Fraser C.M."/>
            <person name="Birney E."/>
            <person name="Bork P."/>
            <person name="Brey P.T."/>
            <person name="Venter J.C."/>
            <person name="Weissenbach J."/>
            <person name="Kafatos F.C."/>
            <person name="Collins F.H."/>
            <person name="Hoffman S.L."/>
        </authorList>
    </citation>
    <scope>NUCLEOTIDE SEQUENCE [LARGE SCALE GENOMIC DNA]</scope>
    <source>
        <strain evidence="2">PEST</strain>
    </source>
</reference>
<organism evidence="2">
    <name type="scientific">Anopheles gambiae</name>
    <name type="common">African malaria mosquito</name>
    <dbReference type="NCBI Taxonomy" id="7165"/>
    <lineage>
        <taxon>Eukaryota</taxon>
        <taxon>Metazoa</taxon>
        <taxon>Ecdysozoa</taxon>
        <taxon>Arthropoda</taxon>
        <taxon>Hexapoda</taxon>
        <taxon>Insecta</taxon>
        <taxon>Pterygota</taxon>
        <taxon>Neoptera</taxon>
        <taxon>Endopterygota</taxon>
        <taxon>Diptera</taxon>
        <taxon>Nematocera</taxon>
        <taxon>Culicoidea</taxon>
        <taxon>Culicidae</taxon>
        <taxon>Anophelinae</taxon>
        <taxon>Anopheles</taxon>
    </lineage>
</organism>
<accession>A7UUP5</accession>
<feature type="compositionally biased region" description="Low complexity" evidence="1">
    <location>
        <begin position="40"/>
        <end position="53"/>
    </location>
</feature>
<comment type="caution">
    <text evidence="2">The sequence shown here is derived from an EMBL/GenBank/DDBJ whole genome shotgun (WGS) entry which is preliminary data.</text>
</comment>
<reference evidence="2" key="5">
    <citation type="submission" date="2011-05" db="EMBL/GenBank/DDBJ databases">
        <authorList>
            <consortium name="VectorBase"/>
        </authorList>
    </citation>
    <scope>NUCLEOTIDE SEQUENCE</scope>
    <source>
        <strain evidence="2">PEST</strain>
    </source>
</reference>
<proteinExistence type="predicted"/>
<dbReference type="PaxDb" id="7165-AGAP008168-PA"/>
<feature type="non-terminal residue" evidence="2">
    <location>
        <position position="1"/>
    </location>
</feature>
<dbReference type="AlphaFoldDB" id="A7UUP5"/>
<dbReference type="HOGENOM" id="CLU_2040006_0_0_1"/>
<reference evidence="2" key="3">
    <citation type="journal article" date="2004" name="Trends Parasitol.">
        <title>The Anopheles gambiae genome: an update.</title>
        <authorList>
            <person name="Mongin E."/>
            <person name="Louis C."/>
            <person name="Holt R.A."/>
            <person name="Birney E."/>
            <person name="Collins F.H."/>
        </authorList>
    </citation>
    <scope>NUCLEOTIDE SEQUENCE</scope>
    <source>
        <strain evidence="2">PEST</strain>
    </source>
</reference>
<protein>
    <submittedName>
        <fullName evidence="2">AGAP008168-PA</fullName>
    </submittedName>
</protein>
<gene>
    <name evidence="2" type="ORF">AgaP_AGAP008168</name>
</gene>
<reference evidence="2" key="2">
    <citation type="submission" date="2002-03" db="EMBL/GenBank/DDBJ databases">
        <authorList>
            <consortium name="The Anopheles Genome Sequencing Consortium"/>
        </authorList>
    </citation>
    <scope>NUCLEOTIDE SEQUENCE</scope>
    <source>
        <strain evidence="2">PEST</strain>
    </source>
</reference>
<reference evidence="2" key="4">
    <citation type="journal article" date="2007" name="Genome Biol.">
        <title>Update of the Anopheles gambiae PEST genome assembly.</title>
        <authorList>
            <person name="Sharakhova M.V."/>
            <person name="Hammond M.P."/>
            <person name="Lobo N.F."/>
            <person name="Krzywinski J."/>
            <person name="Unger M.F."/>
            <person name="Hillenmeyer M.E."/>
            <person name="Bruggner R.V."/>
            <person name="Birney E."/>
            <person name="Collins F.H."/>
        </authorList>
    </citation>
    <scope>NUCLEOTIDE SEQUENCE</scope>
    <source>
        <strain evidence="2">PEST</strain>
    </source>
</reference>
<evidence type="ECO:0000313" key="2">
    <source>
        <dbReference type="EMBL" id="EDO63580.1"/>
    </source>
</evidence>
<evidence type="ECO:0000256" key="1">
    <source>
        <dbReference type="SAM" id="MobiDB-lite"/>
    </source>
</evidence>
<feature type="region of interest" description="Disordered" evidence="1">
    <location>
        <begin position="19"/>
        <end position="53"/>
    </location>
</feature>
<sequence>LAASSPLPPVVPCVSLTLAPPATIPSPATRAPTSSDTDGPENPYPSAAAPAPAVSCGALPPSSGWLAVRSASHRSAESHPSVRFVSVSLVSSLGMAKKWGFFLHKHRLQPFKPQRRTKGVR</sequence>
<dbReference type="EMBL" id="AAAB01008964">
    <property type="protein sequence ID" value="EDO63580.1"/>
    <property type="molecule type" value="Genomic_DNA"/>
</dbReference>
<name>A7UUP5_ANOGA</name>